<evidence type="ECO:0000256" key="7">
    <source>
        <dbReference type="ARBA" id="ARBA00023242"/>
    </source>
</evidence>
<dbReference type="InterPro" id="IPR011989">
    <property type="entry name" value="ARM-like"/>
</dbReference>
<evidence type="ECO:0000256" key="1">
    <source>
        <dbReference type="ARBA" id="ARBA00004123"/>
    </source>
</evidence>
<dbReference type="Pfam" id="PF22646">
    <property type="entry name" value="PPP2R1A-like_HEAT"/>
    <property type="match status" value="1"/>
</dbReference>
<evidence type="ECO:0000256" key="2">
    <source>
        <dbReference type="ARBA" id="ARBA00005754"/>
    </source>
</evidence>
<evidence type="ECO:0000259" key="9">
    <source>
        <dbReference type="Pfam" id="PF22646"/>
    </source>
</evidence>
<comment type="similarity">
    <text evidence="2">Belongs to the SF3B1 family.</text>
</comment>
<dbReference type="Proteomes" id="UP000265618">
    <property type="component" value="Unassembled WGS sequence"/>
</dbReference>
<reference evidence="10 11" key="1">
    <citation type="journal article" date="2018" name="PLoS ONE">
        <title>The draft genome of Kipferlia bialata reveals reductive genome evolution in fornicate parasites.</title>
        <authorList>
            <person name="Tanifuji G."/>
            <person name="Takabayashi S."/>
            <person name="Kume K."/>
            <person name="Takagi M."/>
            <person name="Nakayama T."/>
            <person name="Kamikawa R."/>
            <person name="Inagaki Y."/>
            <person name="Hashimoto T."/>
        </authorList>
    </citation>
    <scope>NUCLEOTIDE SEQUENCE [LARGE SCALE GENOMIC DNA]</scope>
    <source>
        <strain evidence="10">NY0173</strain>
    </source>
</reference>
<evidence type="ECO:0000256" key="3">
    <source>
        <dbReference type="ARBA" id="ARBA00022664"/>
    </source>
</evidence>
<dbReference type="GO" id="GO:0005681">
    <property type="term" value="C:spliceosomal complex"/>
    <property type="evidence" value="ECO:0007669"/>
    <property type="project" value="UniProtKB-KW"/>
</dbReference>
<dbReference type="Pfam" id="PF08920">
    <property type="entry name" value="SF3b1"/>
    <property type="match status" value="1"/>
</dbReference>
<comment type="caution">
    <text evidence="10">The sequence shown here is derived from an EMBL/GenBank/DDBJ whole genome shotgun (WGS) entry which is preliminary data.</text>
</comment>
<feature type="non-terminal residue" evidence="10">
    <location>
        <position position="769"/>
    </location>
</feature>
<evidence type="ECO:0000259" key="8">
    <source>
        <dbReference type="Pfam" id="PF08920"/>
    </source>
</evidence>
<dbReference type="Gene3D" id="1.25.10.10">
    <property type="entry name" value="Leucine-rich Repeat Variant"/>
    <property type="match status" value="2"/>
</dbReference>
<dbReference type="SUPFAM" id="SSF48371">
    <property type="entry name" value="ARM repeat"/>
    <property type="match status" value="1"/>
</dbReference>
<keyword evidence="7" id="KW-0539">Nucleus</keyword>
<comment type="subcellular location">
    <subcellularLocation>
        <location evidence="1">Nucleus</location>
    </subcellularLocation>
</comment>
<dbReference type="PANTHER" id="PTHR12097">
    <property type="entry name" value="SPLICING FACTOR 3B, SUBUNIT 1-RELATED"/>
    <property type="match status" value="1"/>
</dbReference>
<dbReference type="AlphaFoldDB" id="A0A9K3CWR7"/>
<dbReference type="EMBL" id="BDIP01001207">
    <property type="protein sequence ID" value="GIQ83857.1"/>
    <property type="molecule type" value="Genomic_DNA"/>
</dbReference>
<evidence type="ECO:0000256" key="4">
    <source>
        <dbReference type="ARBA" id="ARBA00022728"/>
    </source>
</evidence>
<keyword evidence="6" id="KW-0508">mRNA splicing</keyword>
<feature type="domain" description="Phosphatase PP2A regulatory subunit A/Splicing factor 3B subunit 1-like HEAT repeat" evidence="9">
    <location>
        <begin position="717"/>
        <end position="765"/>
    </location>
</feature>
<evidence type="ECO:0000313" key="11">
    <source>
        <dbReference type="Proteomes" id="UP000265618"/>
    </source>
</evidence>
<sequence>MDEQKVQSMRQSRESQELEKKLAILNRPWKVEDLDHLLPTAGYVVVEPPAEYERKPPKEEAIHAGLEMLDNHGELAPANELLPNLKVGDQEVFGALLGKEREGAGKDEKKSREILELLLKVKNGTPSQRKAALRAIQNNALAFGVDALFTHILALLRSPTTEDIERHLLVKVIDRITFQLQYRLRPWTGRLLNAIEPMLIDRADPYARVEGRQIISNLSKAVGISTMMGALLPRVSSNTTESERESAALSIAVVASSLSVPVVMPFLKAICASEMVEARHTGMLIVRETARLLGLSSLPHLADLSSLAGPLLGQGESLNVRTMSARALCSLAESAYPYGFEAFEPLVEPLNRIFVRESSIKLRAAACRALGSIVPLMDDEKASLFLEGYLPEIRRIIAGDRSRSVRVDSFNRALLYALKQCLISPAMTQDTGRNMVKAFFTYFWSVRVVSDRRMSLELLDTTVELAAKTGPEFVVPIVGRFLKMEQPLRVLSYRVLEKVLSQYGAGNLDSRTASELLDGVLSAVHSHSGNEGEGWLMDCCGAVFVALGGDRVAPVSVMVCQEIEDLLQHGEPNLRTRGANLIIRAAETLGAAGDVARERLTGVYGALYEGLQEEFPDTLAALINAVNMLVRVLGVDNLRPPVEDLLPRLTPILRNVHDAVQEATIDLIGRLANLAPERASPKEWVRISFELLELFRARRKSTQRATVNAFGYIAKGLGPHDVLDTLLNNLRVQNRQLRVCSTVAIAVVADTCAPFTVLPYLMNEYLVPT</sequence>
<organism evidence="10 11">
    <name type="scientific">Kipferlia bialata</name>
    <dbReference type="NCBI Taxonomy" id="797122"/>
    <lineage>
        <taxon>Eukaryota</taxon>
        <taxon>Metamonada</taxon>
        <taxon>Carpediemonas-like organisms</taxon>
        <taxon>Kipferlia</taxon>
    </lineage>
</organism>
<keyword evidence="11" id="KW-1185">Reference proteome</keyword>
<dbReference type="InterPro" id="IPR015016">
    <property type="entry name" value="SF3b_su1"/>
</dbReference>
<dbReference type="InterPro" id="IPR016024">
    <property type="entry name" value="ARM-type_fold"/>
</dbReference>
<dbReference type="GO" id="GO:0000245">
    <property type="term" value="P:spliceosomal complex assembly"/>
    <property type="evidence" value="ECO:0007669"/>
    <property type="project" value="InterPro"/>
</dbReference>
<feature type="domain" description="Splicing factor 3B subunit 1" evidence="8">
    <location>
        <begin position="15"/>
        <end position="53"/>
    </location>
</feature>
<dbReference type="InterPro" id="IPR038737">
    <property type="entry name" value="SF3b_su1-like"/>
</dbReference>
<dbReference type="GO" id="GO:0003729">
    <property type="term" value="F:mRNA binding"/>
    <property type="evidence" value="ECO:0007669"/>
    <property type="project" value="InterPro"/>
</dbReference>
<keyword evidence="4" id="KW-0747">Spliceosome</keyword>
<gene>
    <name evidence="10" type="ORF">KIPB_005252</name>
</gene>
<protein>
    <submittedName>
        <fullName evidence="10">Uncharacterized protein</fullName>
    </submittedName>
</protein>
<evidence type="ECO:0000313" key="10">
    <source>
        <dbReference type="EMBL" id="GIQ83857.1"/>
    </source>
</evidence>
<name>A0A9K3CWR7_9EUKA</name>
<proteinExistence type="inferred from homology"/>
<keyword evidence="5" id="KW-0677">Repeat</keyword>
<dbReference type="OrthoDB" id="438939at2759"/>
<evidence type="ECO:0000256" key="5">
    <source>
        <dbReference type="ARBA" id="ARBA00022737"/>
    </source>
</evidence>
<evidence type="ECO:0000256" key="6">
    <source>
        <dbReference type="ARBA" id="ARBA00023187"/>
    </source>
</evidence>
<dbReference type="InterPro" id="IPR054573">
    <property type="entry name" value="PP2A/SF3B1-like_HEAT"/>
</dbReference>
<accession>A0A9K3CWR7</accession>
<keyword evidence="3" id="KW-0507">mRNA processing</keyword>